<gene>
    <name evidence="1" type="ORF">MSG28_013584</name>
</gene>
<dbReference type="Proteomes" id="UP001064048">
    <property type="component" value="Chromosome 24"/>
</dbReference>
<evidence type="ECO:0000313" key="2">
    <source>
        <dbReference type="Proteomes" id="UP001064048"/>
    </source>
</evidence>
<comment type="caution">
    <text evidence="1">The sequence shown here is derived from an EMBL/GenBank/DDBJ whole genome shotgun (WGS) entry which is preliminary data.</text>
</comment>
<organism evidence="1 2">
    <name type="scientific">Choristoneura fumiferana</name>
    <name type="common">Spruce budworm moth</name>
    <name type="synonym">Archips fumiferana</name>
    <dbReference type="NCBI Taxonomy" id="7141"/>
    <lineage>
        <taxon>Eukaryota</taxon>
        <taxon>Metazoa</taxon>
        <taxon>Ecdysozoa</taxon>
        <taxon>Arthropoda</taxon>
        <taxon>Hexapoda</taxon>
        <taxon>Insecta</taxon>
        <taxon>Pterygota</taxon>
        <taxon>Neoptera</taxon>
        <taxon>Endopterygota</taxon>
        <taxon>Lepidoptera</taxon>
        <taxon>Glossata</taxon>
        <taxon>Ditrysia</taxon>
        <taxon>Tortricoidea</taxon>
        <taxon>Tortricidae</taxon>
        <taxon>Tortricinae</taxon>
        <taxon>Choristoneura</taxon>
    </lineage>
</organism>
<reference evidence="1 2" key="1">
    <citation type="journal article" date="2022" name="Genome Biol. Evol.">
        <title>The Spruce Budworm Genome: Reconstructing the Evolutionary History of Antifreeze Proteins.</title>
        <authorList>
            <person name="Beliveau C."/>
            <person name="Gagne P."/>
            <person name="Picq S."/>
            <person name="Vernygora O."/>
            <person name="Keeling C.I."/>
            <person name="Pinkney K."/>
            <person name="Doucet D."/>
            <person name="Wen F."/>
            <person name="Johnston J.S."/>
            <person name="Maaroufi H."/>
            <person name="Boyle B."/>
            <person name="Laroche J."/>
            <person name="Dewar K."/>
            <person name="Juretic N."/>
            <person name="Blackburn G."/>
            <person name="Nisole A."/>
            <person name="Brunet B."/>
            <person name="Brandao M."/>
            <person name="Lumley L."/>
            <person name="Duan J."/>
            <person name="Quan G."/>
            <person name="Lucarotti C.J."/>
            <person name="Roe A.D."/>
            <person name="Sperling F.A.H."/>
            <person name="Levesque R.C."/>
            <person name="Cusson M."/>
        </authorList>
    </citation>
    <scope>NUCLEOTIDE SEQUENCE [LARGE SCALE GENOMIC DNA]</scope>
    <source>
        <strain evidence="1">Glfc:IPQL:Cfum</strain>
    </source>
</reference>
<sequence length="522" mass="58583">MGLQSSVGLEMTSDMAPTRVISTEGALSRYEPSSPAPPKPPQQPVRPQRGPVGEVHLGQAVPPPARLERGPSSVSHNSYSSSGEGPDGSEGKCGGLPNSSLAIVSGTRLASAPEGALSPRDDGGKKGEPRNRSMGPSSGTSKKRACAIIIIALLLKKRVKRKRWMKTWLQKREHYTHLNLLNEIRQQDEEEDFQNYYRMKEACYDHLLQMVKPYLEKQDTCMRKAISAEERLAVTLRYLATGRNIKDLKYSAVMSPAAISQSIIQTCEVLIYVLQPYIRKPSKEEWKRIAADFGDKYQFWNSLGALDGKHVKIQRPEHSGSLYFNYKGHFSIVLMALANANKEFIMIDVGANGRVSDGGVLFYTKFWDLYSKGELDIPEPSPLPYTTESFPFVFISDEAFALGKNLMKPYPQSACINNNERKEFNRRLSRARSVIEGAFGIITKKFGVFQKAICFEPRKASTIVTACCYLHNYLMKTKSRRYLASNWKVTKATDIELTDLEPTPTRNSTNDAKQIRERLPLL</sequence>
<accession>A0ACC0K838</accession>
<protein>
    <submittedName>
        <fullName evidence="1">Uncharacterized protein</fullName>
    </submittedName>
</protein>
<proteinExistence type="predicted"/>
<name>A0ACC0K838_CHOFU</name>
<dbReference type="EMBL" id="CM046124">
    <property type="protein sequence ID" value="KAI8432597.1"/>
    <property type="molecule type" value="Genomic_DNA"/>
</dbReference>
<evidence type="ECO:0000313" key="1">
    <source>
        <dbReference type="EMBL" id="KAI8432597.1"/>
    </source>
</evidence>
<keyword evidence="2" id="KW-1185">Reference proteome</keyword>